<evidence type="ECO:0000313" key="2">
    <source>
        <dbReference type="EMBL" id="OAV84955.1"/>
    </source>
</evidence>
<dbReference type="EnsemblFungi" id="PTTG_30918-t43_1">
    <property type="protein sequence ID" value="PTTG_30918-t43_1-p1"/>
    <property type="gene ID" value="PTTG_30918"/>
</dbReference>
<evidence type="ECO:0000313" key="4">
    <source>
        <dbReference type="Proteomes" id="UP000005240"/>
    </source>
</evidence>
<dbReference type="Proteomes" id="UP000005240">
    <property type="component" value="Unassembled WGS sequence"/>
</dbReference>
<dbReference type="OrthoDB" id="445556at2759"/>
<name>A0A180FWW9_PUCT1</name>
<dbReference type="SUPFAM" id="SSF46565">
    <property type="entry name" value="Chaperone J-domain"/>
    <property type="match status" value="1"/>
</dbReference>
<dbReference type="PRINTS" id="PR00625">
    <property type="entry name" value="JDOMAIN"/>
</dbReference>
<reference evidence="2" key="1">
    <citation type="submission" date="2009-11" db="EMBL/GenBank/DDBJ databases">
        <authorList>
            <consortium name="The Broad Institute Genome Sequencing Platform"/>
            <person name="Ward D."/>
            <person name="Feldgarden M."/>
            <person name="Earl A."/>
            <person name="Young S.K."/>
            <person name="Zeng Q."/>
            <person name="Koehrsen M."/>
            <person name="Alvarado L."/>
            <person name="Berlin A."/>
            <person name="Bochicchio J."/>
            <person name="Borenstein D."/>
            <person name="Chapman S.B."/>
            <person name="Chen Z."/>
            <person name="Engels R."/>
            <person name="Freedman E."/>
            <person name="Gellesch M."/>
            <person name="Goldberg J."/>
            <person name="Griggs A."/>
            <person name="Gujja S."/>
            <person name="Heilman E."/>
            <person name="Heiman D."/>
            <person name="Hepburn T."/>
            <person name="Howarth C."/>
            <person name="Jen D."/>
            <person name="Larson L."/>
            <person name="Lewis B."/>
            <person name="Mehta T."/>
            <person name="Park D."/>
            <person name="Pearson M."/>
            <person name="Roberts A."/>
            <person name="Saif S."/>
            <person name="Shea T."/>
            <person name="Shenoy N."/>
            <person name="Sisk P."/>
            <person name="Stolte C."/>
            <person name="Sykes S."/>
            <person name="Thomson T."/>
            <person name="Walk T."/>
            <person name="White J."/>
            <person name="Yandava C."/>
            <person name="Izard J."/>
            <person name="Baranova O.V."/>
            <person name="Blanton J.M."/>
            <person name="Tanner A.C."/>
            <person name="Dewhirst F.E."/>
            <person name="Haas B."/>
            <person name="Nusbaum C."/>
            <person name="Birren B."/>
        </authorList>
    </citation>
    <scope>NUCLEOTIDE SEQUENCE [LARGE SCALE GENOMIC DNA]</scope>
    <source>
        <strain evidence="2">1-1 BBBD Race 1</strain>
    </source>
</reference>
<dbReference type="VEuPathDB" id="FungiDB:PTTG_30918"/>
<organism evidence="2">
    <name type="scientific">Puccinia triticina (isolate 1-1 / race 1 (BBBD))</name>
    <name type="common">Brown leaf rust fungus</name>
    <dbReference type="NCBI Taxonomy" id="630390"/>
    <lineage>
        <taxon>Eukaryota</taxon>
        <taxon>Fungi</taxon>
        <taxon>Dikarya</taxon>
        <taxon>Basidiomycota</taxon>
        <taxon>Pucciniomycotina</taxon>
        <taxon>Pucciniomycetes</taxon>
        <taxon>Pucciniales</taxon>
        <taxon>Pucciniaceae</taxon>
        <taxon>Puccinia</taxon>
    </lineage>
</organism>
<dbReference type="CDD" id="cd06257">
    <property type="entry name" value="DnaJ"/>
    <property type="match status" value="1"/>
</dbReference>
<feature type="non-terminal residue" evidence="2">
    <location>
        <position position="60"/>
    </location>
</feature>
<reference evidence="3 4" key="3">
    <citation type="journal article" date="2017" name="G3 (Bethesda)">
        <title>Comparative analysis highlights variable genome content of wheat rusts and divergence of the mating loci.</title>
        <authorList>
            <person name="Cuomo C.A."/>
            <person name="Bakkeren G."/>
            <person name="Khalil H.B."/>
            <person name="Panwar V."/>
            <person name="Joly D."/>
            <person name="Linning R."/>
            <person name="Sakthikumar S."/>
            <person name="Song X."/>
            <person name="Adiconis X."/>
            <person name="Fan L."/>
            <person name="Goldberg J.M."/>
            <person name="Levin J.Z."/>
            <person name="Young S."/>
            <person name="Zeng Q."/>
            <person name="Anikster Y."/>
            <person name="Bruce M."/>
            <person name="Wang M."/>
            <person name="Yin C."/>
            <person name="McCallum B."/>
            <person name="Szabo L.J."/>
            <person name="Hulbert S."/>
            <person name="Chen X."/>
            <person name="Fellers J.P."/>
        </authorList>
    </citation>
    <scope>NUCLEOTIDE SEQUENCE</scope>
    <source>
        <strain evidence="4">Isolate 1-1 / race 1 (BBBD)</strain>
        <strain evidence="3">isolate 1-1 / race 1 (BBBD)</strain>
    </source>
</reference>
<dbReference type="Gene3D" id="1.10.287.110">
    <property type="entry name" value="DnaJ domain"/>
    <property type="match status" value="1"/>
</dbReference>
<dbReference type="InterPro" id="IPR001623">
    <property type="entry name" value="DnaJ_domain"/>
</dbReference>
<accession>A0A180FWW9</accession>
<dbReference type="AlphaFoldDB" id="A0A180FWW9"/>
<dbReference type="EMBL" id="ADAS02009072">
    <property type="protein sequence ID" value="OAV84955.1"/>
    <property type="molecule type" value="Genomic_DNA"/>
</dbReference>
<dbReference type="PROSITE" id="PS50076">
    <property type="entry name" value="DNAJ_2"/>
    <property type="match status" value="1"/>
</dbReference>
<sequence>MESETAYSLLHLPRTASSDEILFAYWKESLKYHPRRIDPGDRFIEIHFKKLADAYQTLID</sequence>
<evidence type="ECO:0000313" key="3">
    <source>
        <dbReference type="EnsemblFungi" id="PTTG_30918-t43_1-p1"/>
    </source>
</evidence>
<proteinExistence type="predicted"/>
<keyword evidence="4" id="KW-1185">Reference proteome</keyword>
<dbReference type="InterPro" id="IPR036869">
    <property type="entry name" value="J_dom_sf"/>
</dbReference>
<dbReference type="Pfam" id="PF00226">
    <property type="entry name" value="DnaJ"/>
    <property type="match status" value="1"/>
</dbReference>
<reference evidence="3" key="4">
    <citation type="submission" date="2025-05" db="UniProtKB">
        <authorList>
            <consortium name="EnsemblFungi"/>
        </authorList>
    </citation>
    <scope>IDENTIFICATION</scope>
    <source>
        <strain evidence="3">isolate 1-1 / race 1 (BBBD)</strain>
    </source>
</reference>
<evidence type="ECO:0000259" key="1">
    <source>
        <dbReference type="PROSITE" id="PS50076"/>
    </source>
</evidence>
<protein>
    <submittedName>
        <fullName evidence="3">J domain-containing protein</fullName>
    </submittedName>
</protein>
<dbReference type="STRING" id="630390.A0A180FWW9"/>
<gene>
    <name evidence="2" type="ORF">PTTG_30918</name>
</gene>
<feature type="domain" description="J" evidence="1">
    <location>
        <begin position="5"/>
        <end position="60"/>
    </location>
</feature>
<reference evidence="2" key="2">
    <citation type="submission" date="2016-05" db="EMBL/GenBank/DDBJ databases">
        <title>Comparative analysis highlights variable genome content of wheat rusts and divergence of the mating loci.</title>
        <authorList>
            <person name="Cuomo C.A."/>
            <person name="Bakkeren G."/>
            <person name="Szabo L."/>
            <person name="Khalil H."/>
            <person name="Joly D."/>
            <person name="Goldberg J."/>
            <person name="Young S."/>
            <person name="Zeng Q."/>
            <person name="Fellers J."/>
        </authorList>
    </citation>
    <scope>NUCLEOTIDE SEQUENCE [LARGE SCALE GENOMIC DNA]</scope>
    <source>
        <strain evidence="2">1-1 BBBD Race 1</strain>
    </source>
</reference>